<reference evidence="1 2" key="2">
    <citation type="submission" date="2017-02" db="EMBL/GenBank/DDBJ databases">
        <title>A genome survey and senescence transcriptome analysis in Lentinula edodes.</title>
        <authorList>
            <person name="Sakamoto Y."/>
            <person name="Nakade K."/>
            <person name="Sato S."/>
            <person name="Yoshida Y."/>
            <person name="Miyazaki K."/>
            <person name="Natsume S."/>
            <person name="Konno N."/>
        </authorList>
    </citation>
    <scope>NUCLEOTIDE SEQUENCE [LARGE SCALE GENOMIC DNA]</scope>
    <source>
        <strain evidence="1 2">NBRC 111202</strain>
    </source>
</reference>
<gene>
    <name evidence="1" type="ORF">LENED_004811</name>
</gene>
<reference evidence="1 2" key="1">
    <citation type="submission" date="2016-08" db="EMBL/GenBank/DDBJ databases">
        <authorList>
            <consortium name="Lentinula edodes genome sequencing consortium"/>
            <person name="Sakamoto Y."/>
            <person name="Nakade K."/>
            <person name="Sato S."/>
            <person name="Yoshida Y."/>
            <person name="Miyazaki K."/>
            <person name="Natsume S."/>
            <person name="Konno N."/>
        </authorList>
    </citation>
    <scope>NUCLEOTIDE SEQUENCE [LARGE SCALE GENOMIC DNA]</scope>
    <source>
        <strain evidence="1 2">NBRC 111202</strain>
    </source>
</reference>
<evidence type="ECO:0000313" key="2">
    <source>
        <dbReference type="Proteomes" id="UP000188533"/>
    </source>
</evidence>
<dbReference type="Proteomes" id="UP000188533">
    <property type="component" value="Unassembled WGS sequence"/>
</dbReference>
<accession>A0A1Q3E792</accession>
<keyword evidence="2" id="KW-1185">Reference proteome</keyword>
<dbReference type="AlphaFoldDB" id="A0A1Q3E792"/>
<organism evidence="1 2">
    <name type="scientific">Lentinula edodes</name>
    <name type="common">Shiitake mushroom</name>
    <name type="synonym">Lentinus edodes</name>
    <dbReference type="NCBI Taxonomy" id="5353"/>
    <lineage>
        <taxon>Eukaryota</taxon>
        <taxon>Fungi</taxon>
        <taxon>Dikarya</taxon>
        <taxon>Basidiomycota</taxon>
        <taxon>Agaricomycotina</taxon>
        <taxon>Agaricomycetes</taxon>
        <taxon>Agaricomycetidae</taxon>
        <taxon>Agaricales</taxon>
        <taxon>Marasmiineae</taxon>
        <taxon>Omphalotaceae</taxon>
        <taxon>Lentinula</taxon>
    </lineage>
</organism>
<dbReference type="EMBL" id="BDGU01000127">
    <property type="protein sequence ID" value="GAW03115.1"/>
    <property type="molecule type" value="Genomic_DNA"/>
</dbReference>
<sequence length="110" mass="12078">MPRITDLGVSILLQGSGKLVTLKALRADASNADSPDLVIPKLLQRTGLPDAYLRTIEDHFVVDGPNDPIDHGYVQLWLGRSQHKPLAQWSIYIVQALSMGASLPQIFSFV</sequence>
<proteinExistence type="predicted"/>
<comment type="caution">
    <text evidence="1">The sequence shown here is derived from an EMBL/GenBank/DDBJ whole genome shotgun (WGS) entry which is preliminary data.</text>
</comment>
<protein>
    <submittedName>
        <fullName evidence="1">Uncharacterized protein</fullName>
    </submittedName>
</protein>
<evidence type="ECO:0000313" key="1">
    <source>
        <dbReference type="EMBL" id="GAW03115.1"/>
    </source>
</evidence>
<name>A0A1Q3E792_LENED</name>